<sequence length="127" mass="14142">MVELVLTQRRLGPSPDARGRRDKPSINNCSRTATQSANWGTGEVVDVEPDSGKNVGDPRPGRVARHAGGFFEKRGLNHCLIVDCGQPLPQHSHLPPITMKCLMLVLMWPDIFHSNFFAFSAFYLSRL</sequence>
<dbReference type="Proteomes" id="UP000035642">
    <property type="component" value="Unassembled WGS sequence"/>
</dbReference>
<reference evidence="2" key="1">
    <citation type="submission" date="2012-09" db="EMBL/GenBank/DDBJ databases">
        <authorList>
            <person name="Martin A.A."/>
        </authorList>
    </citation>
    <scope>NUCLEOTIDE SEQUENCE</scope>
</reference>
<evidence type="ECO:0000313" key="2">
    <source>
        <dbReference type="Proteomes" id="UP000035642"/>
    </source>
</evidence>
<dbReference type="AlphaFoldDB" id="A0A0K0CUT2"/>
<evidence type="ECO:0000313" key="3">
    <source>
        <dbReference type="WBParaSite" id="ACAC_0000101401-mRNA-1"/>
    </source>
</evidence>
<name>A0A0K0CUT2_ANGCA</name>
<keyword evidence="2" id="KW-1185">Reference proteome</keyword>
<reference evidence="3" key="2">
    <citation type="submission" date="2017-02" db="UniProtKB">
        <authorList>
            <consortium name="WormBaseParasite"/>
        </authorList>
    </citation>
    <scope>IDENTIFICATION</scope>
</reference>
<accession>A0A0K0CUT2</accession>
<protein>
    <submittedName>
        <fullName evidence="3">Uncharacterized protein</fullName>
    </submittedName>
</protein>
<organism evidence="2 3">
    <name type="scientific">Angiostrongylus cantonensis</name>
    <name type="common">Rat lungworm</name>
    <dbReference type="NCBI Taxonomy" id="6313"/>
    <lineage>
        <taxon>Eukaryota</taxon>
        <taxon>Metazoa</taxon>
        <taxon>Ecdysozoa</taxon>
        <taxon>Nematoda</taxon>
        <taxon>Chromadorea</taxon>
        <taxon>Rhabditida</taxon>
        <taxon>Rhabditina</taxon>
        <taxon>Rhabditomorpha</taxon>
        <taxon>Strongyloidea</taxon>
        <taxon>Metastrongylidae</taxon>
        <taxon>Angiostrongylus</taxon>
    </lineage>
</organism>
<evidence type="ECO:0000256" key="1">
    <source>
        <dbReference type="SAM" id="MobiDB-lite"/>
    </source>
</evidence>
<feature type="region of interest" description="Disordered" evidence="1">
    <location>
        <begin position="1"/>
        <end position="34"/>
    </location>
</feature>
<proteinExistence type="predicted"/>
<dbReference type="WBParaSite" id="ACAC_0000101401-mRNA-1">
    <property type="protein sequence ID" value="ACAC_0000101401-mRNA-1"/>
    <property type="gene ID" value="ACAC_0000101401"/>
</dbReference>
<feature type="compositionally biased region" description="Polar residues" evidence="1">
    <location>
        <begin position="25"/>
        <end position="34"/>
    </location>
</feature>